<name>A0A835HPH1_9MAGN</name>
<feature type="transmembrane region" description="Helical" evidence="1">
    <location>
        <begin position="21"/>
        <end position="39"/>
    </location>
</feature>
<keyword evidence="3" id="KW-1185">Reference proteome</keyword>
<evidence type="ECO:0000313" key="3">
    <source>
        <dbReference type="Proteomes" id="UP000631114"/>
    </source>
</evidence>
<comment type="caution">
    <text evidence="2">The sequence shown here is derived from an EMBL/GenBank/DDBJ whole genome shotgun (WGS) entry which is preliminary data.</text>
</comment>
<organism evidence="2 3">
    <name type="scientific">Coptis chinensis</name>
    <dbReference type="NCBI Taxonomy" id="261450"/>
    <lineage>
        <taxon>Eukaryota</taxon>
        <taxon>Viridiplantae</taxon>
        <taxon>Streptophyta</taxon>
        <taxon>Embryophyta</taxon>
        <taxon>Tracheophyta</taxon>
        <taxon>Spermatophyta</taxon>
        <taxon>Magnoliopsida</taxon>
        <taxon>Ranunculales</taxon>
        <taxon>Ranunculaceae</taxon>
        <taxon>Coptidoideae</taxon>
        <taxon>Coptis</taxon>
    </lineage>
</organism>
<keyword evidence="1" id="KW-0812">Transmembrane</keyword>
<dbReference type="AlphaFoldDB" id="A0A835HPH1"/>
<gene>
    <name evidence="2" type="ORF">IFM89_035621</name>
</gene>
<reference evidence="2 3" key="1">
    <citation type="submission" date="2020-10" db="EMBL/GenBank/DDBJ databases">
        <title>The Coptis chinensis genome and diversification of protoberbering-type alkaloids.</title>
        <authorList>
            <person name="Wang B."/>
            <person name="Shu S."/>
            <person name="Song C."/>
            <person name="Liu Y."/>
        </authorList>
    </citation>
    <scope>NUCLEOTIDE SEQUENCE [LARGE SCALE GENOMIC DNA]</scope>
    <source>
        <strain evidence="2">HL-2020</strain>
        <tissue evidence="2">Leaf</tissue>
    </source>
</reference>
<protein>
    <submittedName>
        <fullName evidence="2">Uncharacterized protein</fullName>
    </submittedName>
</protein>
<evidence type="ECO:0000313" key="2">
    <source>
        <dbReference type="EMBL" id="KAF9603376.1"/>
    </source>
</evidence>
<evidence type="ECO:0000256" key="1">
    <source>
        <dbReference type="SAM" id="Phobius"/>
    </source>
</evidence>
<accession>A0A835HPH1</accession>
<dbReference type="EMBL" id="JADFTS010000006">
    <property type="protein sequence ID" value="KAF9603376.1"/>
    <property type="molecule type" value="Genomic_DNA"/>
</dbReference>
<dbReference type="Proteomes" id="UP000631114">
    <property type="component" value="Unassembled WGS sequence"/>
</dbReference>
<keyword evidence="1" id="KW-0472">Membrane</keyword>
<sequence>DYEFIKLRSGELLLLRGKKEIGYYAMGASLVLNISRLLLLGPGPIQVAYPSYVLMIWK</sequence>
<keyword evidence="1" id="KW-1133">Transmembrane helix</keyword>
<feature type="non-terminal residue" evidence="2">
    <location>
        <position position="1"/>
    </location>
</feature>
<proteinExistence type="predicted"/>